<dbReference type="InterPro" id="IPR052520">
    <property type="entry name" value="ATL_DNA_repair"/>
</dbReference>
<protein>
    <recommendedName>
        <fullName evidence="2">Methylated-DNA-[protein]-cysteine S-methyltransferase DNA binding domain-containing protein</fullName>
    </recommendedName>
</protein>
<gene>
    <name evidence="3" type="ORF">FM105_12245</name>
</gene>
<dbReference type="AlphaFoldDB" id="A0A1X6XL94"/>
<dbReference type="InterPro" id="IPR036217">
    <property type="entry name" value="MethylDNA_cys_MeTrfase_DNAb"/>
</dbReference>
<evidence type="ECO:0000313" key="4">
    <source>
        <dbReference type="Proteomes" id="UP000196581"/>
    </source>
</evidence>
<keyword evidence="4" id="KW-1185">Reference proteome</keyword>
<dbReference type="GO" id="GO:0006281">
    <property type="term" value="P:DNA repair"/>
    <property type="evidence" value="ECO:0007669"/>
    <property type="project" value="InterPro"/>
</dbReference>
<evidence type="ECO:0000256" key="1">
    <source>
        <dbReference type="ARBA" id="ARBA00022763"/>
    </source>
</evidence>
<name>A0A1X6XL94_9MICO</name>
<dbReference type="Proteomes" id="UP000196581">
    <property type="component" value="Unassembled WGS sequence"/>
</dbReference>
<evidence type="ECO:0000313" key="3">
    <source>
        <dbReference type="EMBL" id="SLN00105.1"/>
    </source>
</evidence>
<accession>A0A1X6XL94</accession>
<dbReference type="RefSeq" id="WP_179207180.1">
    <property type="nucleotide sequence ID" value="NZ_FWFF01000019.1"/>
</dbReference>
<dbReference type="GO" id="GO:0003824">
    <property type="term" value="F:catalytic activity"/>
    <property type="evidence" value="ECO:0007669"/>
    <property type="project" value="InterPro"/>
</dbReference>
<feature type="domain" description="Methylated-DNA-[protein]-cysteine S-methyltransferase DNA binding" evidence="2">
    <location>
        <begin position="7"/>
        <end position="62"/>
    </location>
</feature>
<reference evidence="4" key="1">
    <citation type="submission" date="2017-02" db="EMBL/GenBank/DDBJ databases">
        <authorList>
            <person name="Dridi B."/>
        </authorList>
    </citation>
    <scope>NUCLEOTIDE SEQUENCE [LARGE SCALE GENOMIC DNA]</scope>
    <source>
        <strain evidence="4">B Co 03.10</strain>
    </source>
</reference>
<keyword evidence="1" id="KW-0227">DNA damage</keyword>
<dbReference type="InterPro" id="IPR036388">
    <property type="entry name" value="WH-like_DNA-bd_sf"/>
</dbReference>
<evidence type="ECO:0000259" key="2">
    <source>
        <dbReference type="Pfam" id="PF01035"/>
    </source>
</evidence>
<dbReference type="EMBL" id="FWFF01000019">
    <property type="protein sequence ID" value="SLN00105.1"/>
    <property type="molecule type" value="Genomic_DNA"/>
</dbReference>
<sequence>MDELGVERVLRAVECIPSGRAAAYGEIGRVVGASPRFVARVLSSIGSTVTWWRVPNVRGALPAPLTARALPLWQEEGMPLTPDQRIDLSRAGVDPVAFDQCVRDALADLPSAGSEDSPA</sequence>
<dbReference type="Gene3D" id="1.10.10.10">
    <property type="entry name" value="Winged helix-like DNA-binding domain superfamily/Winged helix DNA-binding domain"/>
    <property type="match status" value="1"/>
</dbReference>
<dbReference type="PANTHER" id="PTHR42942">
    <property type="entry name" value="6-O-METHYLGUANINE DNA METHYLTRANSFERASE"/>
    <property type="match status" value="1"/>
</dbReference>
<dbReference type="PANTHER" id="PTHR42942:SF1">
    <property type="entry name" value="ALKYLTRANSFERASE-LIKE PROTEIN 1"/>
    <property type="match status" value="1"/>
</dbReference>
<dbReference type="SUPFAM" id="SSF46767">
    <property type="entry name" value="Methylated DNA-protein cysteine methyltransferase, C-terminal domain"/>
    <property type="match status" value="1"/>
</dbReference>
<organism evidence="3 4">
    <name type="scientific">Brevibacterium yomogidense</name>
    <dbReference type="NCBI Taxonomy" id="946573"/>
    <lineage>
        <taxon>Bacteria</taxon>
        <taxon>Bacillati</taxon>
        <taxon>Actinomycetota</taxon>
        <taxon>Actinomycetes</taxon>
        <taxon>Micrococcales</taxon>
        <taxon>Brevibacteriaceae</taxon>
        <taxon>Brevibacterium</taxon>
    </lineage>
</organism>
<dbReference type="Pfam" id="PF01035">
    <property type="entry name" value="DNA_binding_1"/>
    <property type="match status" value="1"/>
</dbReference>
<dbReference type="InterPro" id="IPR014048">
    <property type="entry name" value="MethylDNA_cys_MeTrfase_DNA-bd"/>
</dbReference>
<proteinExistence type="predicted"/>